<protein>
    <submittedName>
        <fullName evidence="6">Serine/threonine exchanger SteT</fullName>
    </submittedName>
</protein>
<evidence type="ECO:0000256" key="4">
    <source>
        <dbReference type="ARBA" id="ARBA00023136"/>
    </source>
</evidence>
<evidence type="ECO:0000256" key="2">
    <source>
        <dbReference type="ARBA" id="ARBA00022692"/>
    </source>
</evidence>
<dbReference type="OrthoDB" id="9809628at2"/>
<dbReference type="InterPro" id="IPR050598">
    <property type="entry name" value="AminoAcid_Transporter"/>
</dbReference>
<comment type="subcellular location">
    <subcellularLocation>
        <location evidence="1">Membrane</location>
        <topology evidence="1">Multi-pass membrane protein</topology>
    </subcellularLocation>
</comment>
<gene>
    <name evidence="6" type="primary">steT_1</name>
    <name evidence="6" type="ORF">ETAA8_02240</name>
</gene>
<evidence type="ECO:0000313" key="6">
    <source>
        <dbReference type="EMBL" id="QDU25162.1"/>
    </source>
</evidence>
<evidence type="ECO:0000256" key="1">
    <source>
        <dbReference type="ARBA" id="ARBA00004141"/>
    </source>
</evidence>
<dbReference type="PANTHER" id="PTHR11785:SF512">
    <property type="entry name" value="SOBREMESA, ISOFORM B"/>
    <property type="match status" value="1"/>
</dbReference>
<proteinExistence type="predicted"/>
<feature type="transmembrane region" description="Helical" evidence="5">
    <location>
        <begin position="266"/>
        <end position="295"/>
    </location>
</feature>
<evidence type="ECO:0000256" key="3">
    <source>
        <dbReference type="ARBA" id="ARBA00022989"/>
    </source>
</evidence>
<feature type="transmembrane region" description="Helical" evidence="5">
    <location>
        <begin position="230"/>
        <end position="254"/>
    </location>
</feature>
<feature type="transmembrane region" description="Helical" evidence="5">
    <location>
        <begin position="426"/>
        <end position="448"/>
    </location>
</feature>
<feature type="transmembrane region" description="Helical" evidence="5">
    <location>
        <begin position="20"/>
        <end position="39"/>
    </location>
</feature>
<dbReference type="Gene3D" id="1.20.1740.10">
    <property type="entry name" value="Amino acid/polyamine transporter I"/>
    <property type="match status" value="1"/>
</dbReference>
<dbReference type="InterPro" id="IPR002293">
    <property type="entry name" value="AA/rel_permease1"/>
</dbReference>
<dbReference type="Pfam" id="PF13520">
    <property type="entry name" value="AA_permease_2"/>
    <property type="match status" value="1"/>
</dbReference>
<feature type="transmembrane region" description="Helical" evidence="5">
    <location>
        <begin position="362"/>
        <end position="385"/>
    </location>
</feature>
<dbReference type="PANTHER" id="PTHR11785">
    <property type="entry name" value="AMINO ACID TRANSPORTER"/>
    <property type="match status" value="1"/>
</dbReference>
<feature type="transmembrane region" description="Helical" evidence="5">
    <location>
        <begin position="137"/>
        <end position="155"/>
    </location>
</feature>
<evidence type="ECO:0000313" key="7">
    <source>
        <dbReference type="Proteomes" id="UP000315017"/>
    </source>
</evidence>
<reference evidence="6 7" key="1">
    <citation type="submission" date="2019-02" db="EMBL/GenBank/DDBJ databases">
        <title>Deep-cultivation of Planctomycetes and their phenomic and genomic characterization uncovers novel biology.</title>
        <authorList>
            <person name="Wiegand S."/>
            <person name="Jogler M."/>
            <person name="Boedeker C."/>
            <person name="Pinto D."/>
            <person name="Vollmers J."/>
            <person name="Rivas-Marin E."/>
            <person name="Kohn T."/>
            <person name="Peeters S.H."/>
            <person name="Heuer A."/>
            <person name="Rast P."/>
            <person name="Oberbeckmann S."/>
            <person name="Bunk B."/>
            <person name="Jeske O."/>
            <person name="Meyerdierks A."/>
            <person name="Storesund J.E."/>
            <person name="Kallscheuer N."/>
            <person name="Luecker S."/>
            <person name="Lage O.M."/>
            <person name="Pohl T."/>
            <person name="Merkel B.J."/>
            <person name="Hornburger P."/>
            <person name="Mueller R.-W."/>
            <person name="Bruemmer F."/>
            <person name="Labrenz M."/>
            <person name="Spormann A.M."/>
            <person name="Op den Camp H."/>
            <person name="Overmann J."/>
            <person name="Amann R."/>
            <person name="Jetten M.S.M."/>
            <person name="Mascher T."/>
            <person name="Medema M.H."/>
            <person name="Devos D.P."/>
            <person name="Kaster A.-K."/>
            <person name="Ovreas L."/>
            <person name="Rohde M."/>
            <person name="Galperin M.Y."/>
            <person name="Jogler C."/>
        </authorList>
    </citation>
    <scope>NUCLEOTIDE SEQUENCE [LARGE SCALE GENOMIC DNA]</scope>
    <source>
        <strain evidence="6 7">ETA_A8</strain>
    </source>
</reference>
<feature type="transmembrane region" description="Helical" evidence="5">
    <location>
        <begin position="460"/>
        <end position="479"/>
    </location>
</feature>
<dbReference type="AlphaFoldDB" id="A0A517Y4W4"/>
<dbReference type="GO" id="GO:0015179">
    <property type="term" value="F:L-amino acid transmembrane transporter activity"/>
    <property type="evidence" value="ECO:0007669"/>
    <property type="project" value="TreeGrafter"/>
</dbReference>
<dbReference type="RefSeq" id="WP_145083634.1">
    <property type="nucleotide sequence ID" value="NZ_CP036274.1"/>
</dbReference>
<accession>A0A517Y4W4</accession>
<dbReference type="Proteomes" id="UP000315017">
    <property type="component" value="Chromosome"/>
</dbReference>
<keyword evidence="3 5" id="KW-1133">Transmembrane helix</keyword>
<organism evidence="6 7">
    <name type="scientific">Anatilimnocola aggregata</name>
    <dbReference type="NCBI Taxonomy" id="2528021"/>
    <lineage>
        <taxon>Bacteria</taxon>
        <taxon>Pseudomonadati</taxon>
        <taxon>Planctomycetota</taxon>
        <taxon>Planctomycetia</taxon>
        <taxon>Pirellulales</taxon>
        <taxon>Pirellulaceae</taxon>
        <taxon>Anatilimnocola</taxon>
    </lineage>
</organism>
<name>A0A517Y4W4_9BACT</name>
<keyword evidence="4 5" id="KW-0472">Membrane</keyword>
<feature type="transmembrane region" description="Helical" evidence="5">
    <location>
        <begin position="315"/>
        <end position="341"/>
    </location>
</feature>
<feature type="transmembrane region" description="Helical" evidence="5">
    <location>
        <begin position="77"/>
        <end position="99"/>
    </location>
</feature>
<dbReference type="PIRSF" id="PIRSF006060">
    <property type="entry name" value="AA_transporter"/>
    <property type="match status" value="1"/>
</dbReference>
<keyword evidence="7" id="KW-1185">Reference proteome</keyword>
<dbReference type="KEGG" id="aagg:ETAA8_02240"/>
<evidence type="ECO:0000256" key="5">
    <source>
        <dbReference type="SAM" id="Phobius"/>
    </source>
</evidence>
<dbReference type="EMBL" id="CP036274">
    <property type="protein sequence ID" value="QDU25162.1"/>
    <property type="molecule type" value="Genomic_DNA"/>
</dbReference>
<feature type="transmembrane region" description="Helical" evidence="5">
    <location>
        <begin position="167"/>
        <end position="187"/>
    </location>
</feature>
<sequence>MPATPERTEPALGNQPQRRLTLLDTTSIIVGIIIGSTIFKSSPLISASAAGWMTWALQQTLGWPGPDDTNGLMQAQYLGIALIWLIGGVIALLGALCYAELATALPHEGGNYVFLTTAFGRPTGFAFAWAEFWIVRPGNIGAIAFVMATFALQLLPDSWRTALGARGETILAVAAIALLTVINILGIQMERWTQNVLTAAKVLGLLFVALTAWCFLVPPVAISAPQPPNFLLPLGIIFVMFAYGGWSDMSYVAAEVANPQKNITRALLLGTTAVTVIYLLLNLGFVHGLGLAGVYESKSIASDVLHSAWGPIGDRAISLLVVVSCLGTIHGMLFTGARVFYKLGSEHWLFRWLGAWDAHRAVPLNSLLAQAVATIALVMIFGANAQAFDRLVVFTGPFYWGFICLVIIALAVLRQRGQLSADRYRVPLYPLPPILFVLACVYMCYAGIKYAWTEGTEEGYWSLGVVVVGAIVVAVDFVAGGKPRA</sequence>
<feature type="transmembrane region" description="Helical" evidence="5">
    <location>
        <begin position="199"/>
        <end position="218"/>
    </location>
</feature>
<feature type="transmembrane region" description="Helical" evidence="5">
    <location>
        <begin position="397"/>
        <end position="414"/>
    </location>
</feature>
<keyword evidence="2 5" id="KW-0812">Transmembrane</keyword>
<dbReference type="GO" id="GO:0016020">
    <property type="term" value="C:membrane"/>
    <property type="evidence" value="ECO:0007669"/>
    <property type="project" value="UniProtKB-SubCell"/>
</dbReference>